<sequence>MKRHIIIFILTLFTAGLSAQEVMTLNRQQFLDKVCDYTQEEEWKYKGELPAIIDLYADWCGPCRRMAPIMQELAKEYAGRIVIYKINVDQEKELAALFQASSIPLFVLIPSKGLPQLISGAADKEVFKQAIEEFLLK</sequence>
<dbReference type="Proteomes" id="UP000823862">
    <property type="component" value="Unassembled WGS sequence"/>
</dbReference>
<keyword evidence="1" id="KW-0813">Transport</keyword>
<dbReference type="AlphaFoldDB" id="A0A9D2KWB0"/>
<dbReference type="Pfam" id="PF00085">
    <property type="entry name" value="Thioredoxin"/>
    <property type="match status" value="1"/>
</dbReference>
<keyword evidence="3" id="KW-1015">Disulfide bond</keyword>
<keyword evidence="2" id="KW-0249">Electron transport</keyword>
<dbReference type="FunFam" id="3.40.30.10:FF:000229">
    <property type="entry name" value="Thioredoxin (TRX)"/>
    <property type="match status" value="1"/>
</dbReference>
<name>A0A9D2KWB0_9BACE</name>
<dbReference type="CDD" id="cd02947">
    <property type="entry name" value="TRX_family"/>
    <property type="match status" value="1"/>
</dbReference>
<reference evidence="6" key="2">
    <citation type="submission" date="2021-04" db="EMBL/GenBank/DDBJ databases">
        <authorList>
            <person name="Gilroy R."/>
        </authorList>
    </citation>
    <scope>NUCLEOTIDE SEQUENCE</scope>
    <source>
        <strain evidence="6">ChiHjej12B11-9795</strain>
    </source>
</reference>
<feature type="domain" description="Thioredoxin" evidence="5">
    <location>
        <begin position="28"/>
        <end position="136"/>
    </location>
</feature>
<evidence type="ECO:0000256" key="4">
    <source>
        <dbReference type="ARBA" id="ARBA00023284"/>
    </source>
</evidence>
<keyword evidence="4" id="KW-0676">Redox-active center</keyword>
<dbReference type="Gene3D" id="3.40.30.10">
    <property type="entry name" value="Glutaredoxin"/>
    <property type="match status" value="1"/>
</dbReference>
<evidence type="ECO:0000256" key="3">
    <source>
        <dbReference type="ARBA" id="ARBA00023157"/>
    </source>
</evidence>
<dbReference type="GO" id="GO:0045454">
    <property type="term" value="P:cell redox homeostasis"/>
    <property type="evidence" value="ECO:0007669"/>
    <property type="project" value="TreeGrafter"/>
</dbReference>
<gene>
    <name evidence="6" type="ORF">H9950_12365</name>
</gene>
<evidence type="ECO:0000313" key="7">
    <source>
        <dbReference type="Proteomes" id="UP000823862"/>
    </source>
</evidence>
<accession>A0A9D2KWB0</accession>
<organism evidence="6 7">
    <name type="scientific">Candidatus Bacteroides avicola</name>
    <dbReference type="NCBI Taxonomy" id="2838468"/>
    <lineage>
        <taxon>Bacteria</taxon>
        <taxon>Pseudomonadati</taxon>
        <taxon>Bacteroidota</taxon>
        <taxon>Bacteroidia</taxon>
        <taxon>Bacteroidales</taxon>
        <taxon>Bacteroidaceae</taxon>
        <taxon>Bacteroides</taxon>
    </lineage>
</organism>
<dbReference type="GO" id="GO:0005829">
    <property type="term" value="C:cytosol"/>
    <property type="evidence" value="ECO:0007669"/>
    <property type="project" value="TreeGrafter"/>
</dbReference>
<dbReference type="PANTHER" id="PTHR45663:SF11">
    <property type="entry name" value="GEO12009P1"/>
    <property type="match status" value="1"/>
</dbReference>
<dbReference type="GO" id="GO:0015035">
    <property type="term" value="F:protein-disulfide reductase activity"/>
    <property type="evidence" value="ECO:0007669"/>
    <property type="project" value="TreeGrafter"/>
</dbReference>
<evidence type="ECO:0000256" key="2">
    <source>
        <dbReference type="ARBA" id="ARBA00022982"/>
    </source>
</evidence>
<dbReference type="PROSITE" id="PS51352">
    <property type="entry name" value="THIOREDOXIN_2"/>
    <property type="match status" value="1"/>
</dbReference>
<evidence type="ECO:0000313" key="6">
    <source>
        <dbReference type="EMBL" id="HJA86958.1"/>
    </source>
</evidence>
<reference evidence="6" key="1">
    <citation type="journal article" date="2021" name="PeerJ">
        <title>Extensive microbial diversity within the chicken gut microbiome revealed by metagenomics and culture.</title>
        <authorList>
            <person name="Gilroy R."/>
            <person name="Ravi A."/>
            <person name="Getino M."/>
            <person name="Pursley I."/>
            <person name="Horton D.L."/>
            <person name="Alikhan N.F."/>
            <person name="Baker D."/>
            <person name="Gharbi K."/>
            <person name="Hall N."/>
            <person name="Watson M."/>
            <person name="Adriaenssens E.M."/>
            <person name="Foster-Nyarko E."/>
            <person name="Jarju S."/>
            <person name="Secka A."/>
            <person name="Antonio M."/>
            <person name="Oren A."/>
            <person name="Chaudhuri R.R."/>
            <person name="La Ragione R."/>
            <person name="Hildebrand F."/>
            <person name="Pallen M.J."/>
        </authorList>
    </citation>
    <scope>NUCLEOTIDE SEQUENCE</scope>
    <source>
        <strain evidence="6">ChiHjej12B11-9795</strain>
    </source>
</reference>
<dbReference type="SUPFAM" id="SSF52833">
    <property type="entry name" value="Thioredoxin-like"/>
    <property type="match status" value="1"/>
</dbReference>
<dbReference type="InterPro" id="IPR017937">
    <property type="entry name" value="Thioredoxin_CS"/>
</dbReference>
<dbReference type="EMBL" id="DWZI01000064">
    <property type="protein sequence ID" value="HJA86958.1"/>
    <property type="molecule type" value="Genomic_DNA"/>
</dbReference>
<evidence type="ECO:0000256" key="1">
    <source>
        <dbReference type="ARBA" id="ARBA00022448"/>
    </source>
</evidence>
<dbReference type="InterPro" id="IPR036249">
    <property type="entry name" value="Thioredoxin-like_sf"/>
</dbReference>
<dbReference type="InterPro" id="IPR013766">
    <property type="entry name" value="Thioredoxin_domain"/>
</dbReference>
<evidence type="ECO:0000259" key="5">
    <source>
        <dbReference type="PROSITE" id="PS51352"/>
    </source>
</evidence>
<protein>
    <submittedName>
        <fullName evidence="6">Redoxin domain-containing protein</fullName>
    </submittedName>
</protein>
<comment type="caution">
    <text evidence="6">The sequence shown here is derived from an EMBL/GenBank/DDBJ whole genome shotgun (WGS) entry which is preliminary data.</text>
</comment>
<proteinExistence type="predicted"/>
<dbReference type="PANTHER" id="PTHR45663">
    <property type="entry name" value="GEO12009P1"/>
    <property type="match status" value="1"/>
</dbReference>
<dbReference type="PROSITE" id="PS00194">
    <property type="entry name" value="THIOREDOXIN_1"/>
    <property type="match status" value="1"/>
</dbReference>